<organism evidence="9 10">
    <name type="scientific">Penicilliopsis zonata CBS 506.65</name>
    <dbReference type="NCBI Taxonomy" id="1073090"/>
    <lineage>
        <taxon>Eukaryota</taxon>
        <taxon>Fungi</taxon>
        <taxon>Dikarya</taxon>
        <taxon>Ascomycota</taxon>
        <taxon>Pezizomycotina</taxon>
        <taxon>Eurotiomycetes</taxon>
        <taxon>Eurotiomycetidae</taxon>
        <taxon>Eurotiales</taxon>
        <taxon>Aspergillaceae</taxon>
        <taxon>Penicilliopsis</taxon>
    </lineage>
</organism>
<evidence type="ECO:0000256" key="4">
    <source>
        <dbReference type="ARBA" id="ARBA00022970"/>
    </source>
</evidence>
<feature type="transmembrane region" description="Helical" evidence="7">
    <location>
        <begin position="233"/>
        <end position="255"/>
    </location>
</feature>
<keyword evidence="4" id="KW-0029">Amino-acid transport</keyword>
<feature type="transmembrane region" description="Helical" evidence="7">
    <location>
        <begin position="402"/>
        <end position="425"/>
    </location>
</feature>
<feature type="domain" description="Amino acid permease/ SLC12A" evidence="8">
    <location>
        <begin position="42"/>
        <end position="506"/>
    </location>
</feature>
<dbReference type="OrthoDB" id="3900342at2759"/>
<dbReference type="PIRSF" id="PIRSF006060">
    <property type="entry name" value="AA_transporter"/>
    <property type="match status" value="1"/>
</dbReference>
<dbReference type="RefSeq" id="XP_022581316.1">
    <property type="nucleotide sequence ID" value="XM_022729365.1"/>
</dbReference>
<protein>
    <recommendedName>
        <fullName evidence="8">Amino acid permease/ SLC12A domain-containing protein</fullName>
    </recommendedName>
</protein>
<dbReference type="Pfam" id="PF00324">
    <property type="entry name" value="AA_permease"/>
    <property type="match status" value="1"/>
</dbReference>
<evidence type="ECO:0000259" key="8">
    <source>
        <dbReference type="Pfam" id="PF00324"/>
    </source>
</evidence>
<evidence type="ECO:0000256" key="1">
    <source>
        <dbReference type="ARBA" id="ARBA00004141"/>
    </source>
</evidence>
<evidence type="ECO:0000256" key="7">
    <source>
        <dbReference type="SAM" id="Phobius"/>
    </source>
</evidence>
<evidence type="ECO:0000256" key="6">
    <source>
        <dbReference type="ARBA" id="ARBA00023136"/>
    </source>
</evidence>
<evidence type="ECO:0000256" key="5">
    <source>
        <dbReference type="ARBA" id="ARBA00022989"/>
    </source>
</evidence>
<reference evidence="10" key="1">
    <citation type="journal article" date="2017" name="Genome Biol.">
        <title>Comparative genomics reveals high biological diversity and specific adaptations in the industrially and medically important fungal genus Aspergillus.</title>
        <authorList>
            <person name="de Vries R.P."/>
            <person name="Riley R."/>
            <person name="Wiebenga A."/>
            <person name="Aguilar-Osorio G."/>
            <person name="Amillis S."/>
            <person name="Uchima C.A."/>
            <person name="Anderluh G."/>
            <person name="Asadollahi M."/>
            <person name="Askin M."/>
            <person name="Barry K."/>
            <person name="Battaglia E."/>
            <person name="Bayram O."/>
            <person name="Benocci T."/>
            <person name="Braus-Stromeyer S.A."/>
            <person name="Caldana C."/>
            <person name="Canovas D."/>
            <person name="Cerqueira G.C."/>
            <person name="Chen F."/>
            <person name="Chen W."/>
            <person name="Choi C."/>
            <person name="Clum A."/>
            <person name="Dos Santos R.A."/>
            <person name="Damasio A.R."/>
            <person name="Diallinas G."/>
            <person name="Emri T."/>
            <person name="Fekete E."/>
            <person name="Flipphi M."/>
            <person name="Freyberg S."/>
            <person name="Gallo A."/>
            <person name="Gournas C."/>
            <person name="Habgood R."/>
            <person name="Hainaut M."/>
            <person name="Harispe M.L."/>
            <person name="Henrissat B."/>
            <person name="Hilden K.S."/>
            <person name="Hope R."/>
            <person name="Hossain A."/>
            <person name="Karabika E."/>
            <person name="Karaffa L."/>
            <person name="Karanyi Z."/>
            <person name="Krasevec N."/>
            <person name="Kuo A."/>
            <person name="Kusch H."/>
            <person name="LaButti K."/>
            <person name="Lagendijk E.L."/>
            <person name="Lapidus A."/>
            <person name="Levasseur A."/>
            <person name="Lindquist E."/>
            <person name="Lipzen A."/>
            <person name="Logrieco A.F."/>
            <person name="MacCabe A."/>
            <person name="Maekelae M.R."/>
            <person name="Malavazi I."/>
            <person name="Melin P."/>
            <person name="Meyer V."/>
            <person name="Mielnichuk N."/>
            <person name="Miskei M."/>
            <person name="Molnar A.P."/>
            <person name="Mule G."/>
            <person name="Ngan C.Y."/>
            <person name="Orejas M."/>
            <person name="Orosz E."/>
            <person name="Ouedraogo J.P."/>
            <person name="Overkamp K.M."/>
            <person name="Park H.-S."/>
            <person name="Perrone G."/>
            <person name="Piumi F."/>
            <person name="Punt P.J."/>
            <person name="Ram A.F."/>
            <person name="Ramon A."/>
            <person name="Rauscher S."/>
            <person name="Record E."/>
            <person name="Riano-Pachon D.M."/>
            <person name="Robert V."/>
            <person name="Roehrig J."/>
            <person name="Ruller R."/>
            <person name="Salamov A."/>
            <person name="Salih N.S."/>
            <person name="Samson R.A."/>
            <person name="Sandor E."/>
            <person name="Sanguinetti M."/>
            <person name="Schuetze T."/>
            <person name="Sepcic K."/>
            <person name="Shelest E."/>
            <person name="Sherlock G."/>
            <person name="Sophianopoulou V."/>
            <person name="Squina F.M."/>
            <person name="Sun H."/>
            <person name="Susca A."/>
            <person name="Todd R.B."/>
            <person name="Tsang A."/>
            <person name="Unkles S.E."/>
            <person name="van de Wiele N."/>
            <person name="van Rossen-Uffink D."/>
            <person name="Oliveira J.V."/>
            <person name="Vesth T.C."/>
            <person name="Visser J."/>
            <person name="Yu J.-H."/>
            <person name="Zhou M."/>
            <person name="Andersen M.R."/>
            <person name="Archer D.B."/>
            <person name="Baker S.E."/>
            <person name="Benoit I."/>
            <person name="Brakhage A.A."/>
            <person name="Braus G.H."/>
            <person name="Fischer R."/>
            <person name="Frisvad J.C."/>
            <person name="Goldman G.H."/>
            <person name="Houbraken J."/>
            <person name="Oakley B."/>
            <person name="Pocsi I."/>
            <person name="Scazzocchio C."/>
            <person name="Seiboth B."/>
            <person name="vanKuyk P.A."/>
            <person name="Wortman J."/>
            <person name="Dyer P.S."/>
            <person name="Grigoriev I.V."/>
        </authorList>
    </citation>
    <scope>NUCLEOTIDE SEQUENCE [LARGE SCALE GENOMIC DNA]</scope>
    <source>
        <strain evidence="10">CBS 506.65</strain>
    </source>
</reference>
<feature type="transmembrane region" description="Helical" evidence="7">
    <location>
        <begin position="186"/>
        <end position="205"/>
    </location>
</feature>
<dbReference type="Gene3D" id="1.20.1740.10">
    <property type="entry name" value="Amino acid/polyamine transporter I"/>
    <property type="match status" value="1"/>
</dbReference>
<dbReference type="GO" id="GO:0015171">
    <property type="term" value="F:amino acid transmembrane transporter activity"/>
    <property type="evidence" value="ECO:0007669"/>
    <property type="project" value="TreeGrafter"/>
</dbReference>
<keyword evidence="10" id="KW-1185">Reference proteome</keyword>
<feature type="transmembrane region" description="Helical" evidence="7">
    <location>
        <begin position="370"/>
        <end position="390"/>
    </location>
</feature>
<evidence type="ECO:0000313" key="9">
    <source>
        <dbReference type="EMBL" id="OJJ46806.1"/>
    </source>
</evidence>
<dbReference type="GO" id="GO:0016020">
    <property type="term" value="C:membrane"/>
    <property type="evidence" value="ECO:0007669"/>
    <property type="project" value="UniProtKB-SubCell"/>
</dbReference>
<feature type="transmembrane region" description="Helical" evidence="7">
    <location>
        <begin position="475"/>
        <end position="494"/>
    </location>
</feature>
<keyword evidence="5 7" id="KW-1133">Transmembrane helix</keyword>
<keyword evidence="2" id="KW-0813">Transport</keyword>
<dbReference type="AlphaFoldDB" id="A0A1L9SI74"/>
<dbReference type="GeneID" id="34615829"/>
<dbReference type="EMBL" id="KV878342">
    <property type="protein sequence ID" value="OJJ46806.1"/>
    <property type="molecule type" value="Genomic_DNA"/>
</dbReference>
<dbReference type="PANTHER" id="PTHR43341:SF36">
    <property type="entry name" value="PROLINE-SPECIFIC PERMEASE"/>
    <property type="match status" value="1"/>
</dbReference>
<feature type="transmembrane region" description="Helical" evidence="7">
    <location>
        <begin position="275"/>
        <end position="295"/>
    </location>
</feature>
<name>A0A1L9SI74_9EURO</name>
<dbReference type="FunFam" id="1.20.1740.10:FF:000006">
    <property type="entry name" value="General amino acid permease"/>
    <property type="match status" value="1"/>
</dbReference>
<feature type="transmembrane region" description="Helical" evidence="7">
    <location>
        <begin position="123"/>
        <end position="146"/>
    </location>
</feature>
<evidence type="ECO:0000313" key="10">
    <source>
        <dbReference type="Proteomes" id="UP000184188"/>
    </source>
</evidence>
<evidence type="ECO:0000256" key="3">
    <source>
        <dbReference type="ARBA" id="ARBA00022692"/>
    </source>
</evidence>
<dbReference type="PANTHER" id="PTHR43341">
    <property type="entry name" value="AMINO ACID PERMEASE"/>
    <property type="match status" value="1"/>
</dbReference>
<keyword evidence="6 7" id="KW-0472">Membrane</keyword>
<feature type="transmembrane region" description="Helical" evidence="7">
    <location>
        <begin position="152"/>
        <end position="174"/>
    </location>
</feature>
<feature type="transmembrane region" description="Helical" evidence="7">
    <location>
        <begin position="328"/>
        <end position="349"/>
    </location>
</feature>
<dbReference type="InterPro" id="IPR004841">
    <property type="entry name" value="AA-permease/SLC12A_dom"/>
</dbReference>
<keyword evidence="3 7" id="KW-0812">Transmembrane</keyword>
<gene>
    <name evidence="9" type="ORF">ASPZODRAFT_66291</name>
</gene>
<dbReference type="InterPro" id="IPR050524">
    <property type="entry name" value="APC_YAT"/>
</dbReference>
<evidence type="ECO:0000256" key="2">
    <source>
        <dbReference type="ARBA" id="ARBA00022448"/>
    </source>
</evidence>
<feature type="transmembrane region" description="Helical" evidence="7">
    <location>
        <begin position="70"/>
        <end position="87"/>
    </location>
</feature>
<dbReference type="STRING" id="1073090.A0A1L9SI74"/>
<sequence length="543" mass="60051">MDSKLEKVDDLENEIGLVPSKSVGEVDNLTRVETKRGLKSRHSQMIALGGTIGTGFFLGSGQSLSLGGPLFLLLGYTLLTLLVLVIVKCTTEFTSYLPVPGSSVPYFALRFGSKSMGFALGWMYYYIFAITVPSEITAAGLVIEYWNTNVSIAVWITIMLVVIVGLNCFPVNVYGETEFWFASIKVFGILGLFVMALVITCGGAPDHKAIGFAYWHNPGPVNEYILTGARGRLVAFIATLRYSVFVFAFAPELLVITAGEMQNPRRNLPTAGRRFFIRLVVFYILGAFLMGLIVASNDSRLLGGSSDATASPWAIAAKNAGIKGLDSVINVVILLSAWSAGNSWLYLAVRTLYSMAHMGIAPKIFQRCTASGIPYYSLAFTSLFSLLAYMNVSSSTATVFNWFVNLINSGGYLSWVCVCVIYIRFRKASLAQEITDLLPFRARFQPYITWVAGIILFLLLLLNGFTVFFPGHWSFSTFITSYIGIPLFLAFYFGHKIFFAWNEPWWIPPHEVDLQTGLQAIIDEEIPPSSGGKWADRFRSLFE</sequence>
<dbReference type="Proteomes" id="UP000184188">
    <property type="component" value="Unassembled WGS sequence"/>
</dbReference>
<comment type="subcellular location">
    <subcellularLocation>
        <location evidence="1">Membrane</location>
        <topology evidence="1">Multi-pass membrane protein</topology>
    </subcellularLocation>
</comment>
<dbReference type="VEuPathDB" id="FungiDB:ASPZODRAFT_66291"/>
<proteinExistence type="predicted"/>
<accession>A0A1L9SI74</accession>
<feature type="transmembrane region" description="Helical" evidence="7">
    <location>
        <begin position="446"/>
        <end position="469"/>
    </location>
</feature>